<dbReference type="PANTHER" id="PTHR11961">
    <property type="entry name" value="CYTOCHROME C"/>
    <property type="match status" value="1"/>
</dbReference>
<protein>
    <submittedName>
        <fullName evidence="9">C-type cytochrome</fullName>
    </submittedName>
</protein>
<accession>A0ABW9UXX3</accession>
<dbReference type="PROSITE" id="PS51257">
    <property type="entry name" value="PROKAR_LIPOPROTEIN"/>
    <property type="match status" value="1"/>
</dbReference>
<evidence type="ECO:0000256" key="7">
    <source>
        <dbReference type="SAM" id="SignalP"/>
    </source>
</evidence>
<dbReference type="Proteomes" id="UP000444401">
    <property type="component" value="Unassembled WGS sequence"/>
</dbReference>
<feature type="domain" description="Cytochrome c" evidence="8">
    <location>
        <begin position="28"/>
        <end position="127"/>
    </location>
</feature>
<organism evidence="9 10">
    <name type="scientific">Pelagerythrobacter marinus</name>
    <dbReference type="NCBI Taxonomy" id="538382"/>
    <lineage>
        <taxon>Bacteria</taxon>
        <taxon>Pseudomonadati</taxon>
        <taxon>Pseudomonadota</taxon>
        <taxon>Alphaproteobacteria</taxon>
        <taxon>Sphingomonadales</taxon>
        <taxon>Erythrobacteraceae</taxon>
        <taxon>Pelagerythrobacter</taxon>
    </lineage>
</organism>
<evidence type="ECO:0000256" key="3">
    <source>
        <dbReference type="ARBA" id="ARBA00022723"/>
    </source>
</evidence>
<evidence type="ECO:0000313" key="9">
    <source>
        <dbReference type="EMBL" id="MXO69445.1"/>
    </source>
</evidence>
<keyword evidence="3 6" id="KW-0479">Metal-binding</keyword>
<evidence type="ECO:0000256" key="2">
    <source>
        <dbReference type="ARBA" id="ARBA00022617"/>
    </source>
</evidence>
<reference evidence="9 10" key="1">
    <citation type="submission" date="2019-12" db="EMBL/GenBank/DDBJ databases">
        <title>Genomic-based taxomic classification of the family Erythrobacteraceae.</title>
        <authorList>
            <person name="Xu L."/>
        </authorList>
    </citation>
    <scope>NUCLEOTIDE SEQUENCE [LARGE SCALE GENOMIC DNA]</scope>
    <source>
        <strain evidence="9 10">H32</strain>
    </source>
</reference>
<evidence type="ECO:0000256" key="5">
    <source>
        <dbReference type="ARBA" id="ARBA00023004"/>
    </source>
</evidence>
<dbReference type="InterPro" id="IPR036909">
    <property type="entry name" value="Cyt_c-like_dom_sf"/>
</dbReference>
<name>A0ABW9UXX3_9SPHN</name>
<evidence type="ECO:0000256" key="6">
    <source>
        <dbReference type="PROSITE-ProRule" id="PRU00433"/>
    </source>
</evidence>
<evidence type="ECO:0000256" key="1">
    <source>
        <dbReference type="ARBA" id="ARBA00022448"/>
    </source>
</evidence>
<dbReference type="InterPro" id="IPR009056">
    <property type="entry name" value="Cyt_c-like_dom"/>
</dbReference>
<keyword evidence="2 6" id="KW-0349">Heme</keyword>
<feature type="chain" id="PRO_5046835524" evidence="7">
    <location>
        <begin position="18"/>
        <end position="144"/>
    </location>
</feature>
<dbReference type="SUPFAM" id="SSF46626">
    <property type="entry name" value="Cytochrome c"/>
    <property type="match status" value="1"/>
</dbReference>
<dbReference type="PRINTS" id="PR00604">
    <property type="entry name" value="CYTCHRMECIAB"/>
</dbReference>
<keyword evidence="4" id="KW-0249">Electron transport</keyword>
<keyword evidence="7" id="KW-0732">Signal</keyword>
<keyword evidence="1" id="KW-0813">Transport</keyword>
<dbReference type="EMBL" id="WTYO01000005">
    <property type="protein sequence ID" value="MXO69445.1"/>
    <property type="molecule type" value="Genomic_DNA"/>
</dbReference>
<keyword evidence="5 6" id="KW-0408">Iron</keyword>
<gene>
    <name evidence="9" type="ORF">GRI72_11500</name>
</gene>
<keyword evidence="10" id="KW-1185">Reference proteome</keyword>
<feature type="signal peptide" evidence="7">
    <location>
        <begin position="1"/>
        <end position="17"/>
    </location>
</feature>
<dbReference type="PROSITE" id="PS51007">
    <property type="entry name" value="CYTC"/>
    <property type="match status" value="1"/>
</dbReference>
<evidence type="ECO:0000259" key="8">
    <source>
        <dbReference type="PROSITE" id="PS51007"/>
    </source>
</evidence>
<dbReference type="InterPro" id="IPR002327">
    <property type="entry name" value="Cyt_c_1A/1B"/>
</dbReference>
<evidence type="ECO:0000313" key="10">
    <source>
        <dbReference type="Proteomes" id="UP000444401"/>
    </source>
</evidence>
<sequence>MRPAKRLLAAVPLLALAACGGGDGSGGGSGPAAPAAFAACASCHSVEPGPTRGAGPSLHGIVGRTAGAAEGFAYSKAMEQNGLVWTPETLDRFLAAPTEVVPGTRMVTKLTDPARRQAVIDYLVTLSPAPAGAGGPAPSTDEPE</sequence>
<dbReference type="Gene3D" id="1.10.760.10">
    <property type="entry name" value="Cytochrome c-like domain"/>
    <property type="match status" value="1"/>
</dbReference>
<comment type="caution">
    <text evidence="9">The sequence shown here is derived from an EMBL/GenBank/DDBJ whole genome shotgun (WGS) entry which is preliminary data.</text>
</comment>
<proteinExistence type="predicted"/>
<evidence type="ECO:0000256" key="4">
    <source>
        <dbReference type="ARBA" id="ARBA00022982"/>
    </source>
</evidence>
<dbReference type="Pfam" id="PF00034">
    <property type="entry name" value="Cytochrom_C"/>
    <property type="match status" value="1"/>
</dbReference>